<keyword evidence="26" id="KW-0832">Ubl conjugation</keyword>
<dbReference type="InterPro" id="IPR017441">
    <property type="entry name" value="Protein_kinase_ATP_BS"/>
</dbReference>
<dbReference type="Proteomes" id="UP001347796">
    <property type="component" value="Unassembled WGS sequence"/>
</dbReference>
<keyword evidence="31" id="KW-0539">Nucleus</keyword>
<comment type="similarity">
    <text evidence="35">Belongs to the protein kinase superfamily. Tyr protein kinase family.</text>
</comment>
<proteinExistence type="inferred from homology"/>
<dbReference type="SMART" id="SM00220">
    <property type="entry name" value="S_TKc"/>
    <property type="match status" value="1"/>
</dbReference>
<dbReference type="PROSITE" id="PS00107">
    <property type="entry name" value="PROTEIN_KINASE_ATP"/>
    <property type="match status" value="1"/>
</dbReference>
<evidence type="ECO:0000256" key="6">
    <source>
        <dbReference type="ARBA" id="ARBA00004236"/>
    </source>
</evidence>
<feature type="region of interest" description="Disordered" evidence="40">
    <location>
        <begin position="772"/>
        <end position="800"/>
    </location>
</feature>
<dbReference type="GO" id="GO:0005768">
    <property type="term" value="C:endosome"/>
    <property type="evidence" value="ECO:0007669"/>
    <property type="project" value="UniProtKB-SubCell"/>
</dbReference>
<keyword evidence="20" id="KW-0479">Metal-binding</keyword>
<dbReference type="PROSITE" id="PS50002">
    <property type="entry name" value="SH3"/>
    <property type="match status" value="1"/>
</dbReference>
<dbReference type="GO" id="GO:0006897">
    <property type="term" value="P:endocytosis"/>
    <property type="evidence" value="ECO:0007669"/>
    <property type="project" value="UniProtKB-KW"/>
</dbReference>
<evidence type="ECO:0000259" key="43">
    <source>
        <dbReference type="PROSITE" id="PS50030"/>
    </source>
</evidence>
<dbReference type="SMART" id="SM00219">
    <property type="entry name" value="TyrKc"/>
    <property type="match status" value="1"/>
</dbReference>
<evidence type="ECO:0000256" key="13">
    <source>
        <dbReference type="ARBA" id="ARBA00022475"/>
    </source>
</evidence>
<dbReference type="SUPFAM" id="SSF50044">
    <property type="entry name" value="SH3-domain"/>
    <property type="match status" value="1"/>
</dbReference>
<dbReference type="EC" id="2.7.11.1" evidence="11"/>
<feature type="region of interest" description="Disordered" evidence="40">
    <location>
        <begin position="1049"/>
        <end position="1073"/>
    </location>
</feature>
<evidence type="ECO:0000256" key="5">
    <source>
        <dbReference type="ARBA" id="ARBA00004180"/>
    </source>
</evidence>
<evidence type="ECO:0000256" key="39">
    <source>
        <dbReference type="PROSITE-ProRule" id="PRU10141"/>
    </source>
</evidence>
<dbReference type="InterPro" id="IPR049587">
    <property type="entry name" value="TNK-like_SAM"/>
</dbReference>
<feature type="compositionally biased region" description="Basic residues" evidence="40">
    <location>
        <begin position="526"/>
        <end position="543"/>
    </location>
</feature>
<keyword evidence="18" id="KW-0254">Endocytosis</keyword>
<dbReference type="GO" id="GO:0030659">
    <property type="term" value="C:cytoplasmic vesicle membrane"/>
    <property type="evidence" value="ECO:0007669"/>
    <property type="project" value="UniProtKB-SubCell"/>
</dbReference>
<evidence type="ECO:0000256" key="22">
    <source>
        <dbReference type="ARBA" id="ARBA00022753"/>
    </source>
</evidence>
<dbReference type="Gene3D" id="4.10.680.10">
    <property type="entry name" value="Cdc42-like binding domain"/>
    <property type="match status" value="1"/>
</dbReference>
<dbReference type="SMART" id="SM00326">
    <property type="entry name" value="SH3"/>
    <property type="match status" value="1"/>
</dbReference>
<protein>
    <recommendedName>
        <fullName evidence="36">Activated CDC42 kinase 1</fullName>
        <ecNumber evidence="10">2.7.10.2</ecNumber>
        <ecNumber evidence="11">2.7.11.1</ecNumber>
    </recommendedName>
    <alternativeName>
        <fullName evidence="37">Tyrosine kinase non-receptor protein 2</fullName>
    </alternativeName>
</protein>
<keyword evidence="25" id="KW-0460">Magnesium</keyword>
<dbReference type="EMBL" id="JAZGQO010000010">
    <property type="protein sequence ID" value="KAK6177399.1"/>
    <property type="molecule type" value="Genomic_DNA"/>
</dbReference>
<evidence type="ECO:0000256" key="28">
    <source>
        <dbReference type="ARBA" id="ARBA00023136"/>
    </source>
</evidence>
<keyword evidence="13" id="KW-1003">Cell membrane</keyword>
<dbReference type="Pfam" id="PF00018">
    <property type="entry name" value="SH3_1"/>
    <property type="match status" value="1"/>
</dbReference>
<dbReference type="GO" id="GO:0005905">
    <property type="term" value="C:clathrin-coated pit"/>
    <property type="evidence" value="ECO:0007669"/>
    <property type="project" value="UniProtKB-SubCell"/>
</dbReference>
<dbReference type="InterPro" id="IPR015116">
    <property type="entry name" value="Cdc42-bd-like"/>
</dbReference>
<dbReference type="PROSITE" id="PS00109">
    <property type="entry name" value="PROTEIN_KINASE_TYR"/>
    <property type="match status" value="1"/>
</dbReference>
<reference evidence="44 45" key="1">
    <citation type="submission" date="2024-01" db="EMBL/GenBank/DDBJ databases">
        <title>The genome of the rayed Mediterranean limpet Patella caerulea (Linnaeus, 1758).</title>
        <authorList>
            <person name="Anh-Thu Weber A."/>
            <person name="Halstead-Nussloch G."/>
        </authorList>
    </citation>
    <scope>NUCLEOTIDE SEQUENCE [LARGE SCALE GENOMIC DNA]</scope>
    <source>
        <strain evidence="44">AATW-2023a</strain>
        <tissue evidence="44">Whole specimen</tissue>
    </source>
</reference>
<feature type="binding site" evidence="39">
    <location>
        <position position="150"/>
    </location>
    <ligand>
        <name>ATP</name>
        <dbReference type="ChEBI" id="CHEBI:30616"/>
    </ligand>
</feature>
<dbReference type="GO" id="GO:0005886">
    <property type="term" value="C:plasma membrane"/>
    <property type="evidence" value="ECO:0007669"/>
    <property type="project" value="UniProtKB-SubCell"/>
</dbReference>
<keyword evidence="16" id="KW-0723">Serine/threonine-protein kinase</keyword>
<dbReference type="PROSITE" id="PS50030">
    <property type="entry name" value="UBA"/>
    <property type="match status" value="1"/>
</dbReference>
<keyword evidence="15" id="KW-0963">Cytoplasm</keyword>
<dbReference type="FunFam" id="1.10.510.10:FF:000080">
    <property type="entry name" value="Putative activated CDC42 kinase 1"/>
    <property type="match status" value="1"/>
</dbReference>
<dbReference type="CDD" id="cd00174">
    <property type="entry name" value="SH3"/>
    <property type="match status" value="1"/>
</dbReference>
<feature type="region of interest" description="Disordered" evidence="40">
    <location>
        <begin position="515"/>
        <end position="591"/>
    </location>
</feature>
<evidence type="ECO:0000256" key="1">
    <source>
        <dbReference type="ARBA" id="ARBA00001946"/>
    </source>
</evidence>
<evidence type="ECO:0000256" key="23">
    <source>
        <dbReference type="ARBA" id="ARBA00022777"/>
    </source>
</evidence>
<keyword evidence="21 39" id="KW-0547">Nucleotide-binding</keyword>
<gene>
    <name evidence="44" type="ORF">SNE40_015507</name>
</gene>
<feature type="domain" description="SH3" evidence="41">
    <location>
        <begin position="380"/>
        <end position="440"/>
    </location>
</feature>
<dbReference type="GO" id="GO:0005634">
    <property type="term" value="C:nucleus"/>
    <property type="evidence" value="ECO:0007669"/>
    <property type="project" value="UniProtKB-SubCell"/>
</dbReference>
<dbReference type="InterPro" id="IPR000719">
    <property type="entry name" value="Prot_kinase_dom"/>
</dbReference>
<evidence type="ECO:0000256" key="19">
    <source>
        <dbReference type="ARBA" id="ARBA00022679"/>
    </source>
</evidence>
<evidence type="ECO:0000256" key="30">
    <source>
        <dbReference type="ARBA" id="ARBA00023176"/>
    </source>
</evidence>
<dbReference type="GO" id="GO:0030136">
    <property type="term" value="C:clathrin-coated vesicle"/>
    <property type="evidence" value="ECO:0007669"/>
    <property type="project" value="UniProtKB-SubCell"/>
</dbReference>
<dbReference type="InterPro" id="IPR001452">
    <property type="entry name" value="SH3_domain"/>
</dbReference>
<comment type="cofactor">
    <cofactor evidence="1">
        <name>Mg(2+)</name>
        <dbReference type="ChEBI" id="CHEBI:18420"/>
    </cofactor>
</comment>
<dbReference type="Pfam" id="PF09027">
    <property type="entry name" value="GTPase_binding"/>
    <property type="match status" value="1"/>
</dbReference>
<evidence type="ECO:0000259" key="42">
    <source>
        <dbReference type="PROSITE" id="PS50011"/>
    </source>
</evidence>
<evidence type="ECO:0000256" key="2">
    <source>
        <dbReference type="ARBA" id="ARBA00004123"/>
    </source>
</evidence>
<evidence type="ECO:0000256" key="15">
    <source>
        <dbReference type="ARBA" id="ARBA00022490"/>
    </source>
</evidence>
<evidence type="ECO:0000256" key="14">
    <source>
        <dbReference type="ARBA" id="ARBA00022481"/>
    </source>
</evidence>
<evidence type="ECO:0000256" key="31">
    <source>
        <dbReference type="ARBA" id="ARBA00023242"/>
    </source>
</evidence>
<organism evidence="44 45">
    <name type="scientific">Patella caerulea</name>
    <name type="common">Rayed Mediterranean limpet</name>
    <dbReference type="NCBI Taxonomy" id="87958"/>
    <lineage>
        <taxon>Eukaryota</taxon>
        <taxon>Metazoa</taxon>
        <taxon>Spiralia</taxon>
        <taxon>Lophotrochozoa</taxon>
        <taxon>Mollusca</taxon>
        <taxon>Gastropoda</taxon>
        <taxon>Patellogastropoda</taxon>
        <taxon>Patelloidea</taxon>
        <taxon>Patellidae</taxon>
        <taxon>Patella</taxon>
    </lineage>
</organism>
<dbReference type="GO" id="GO:0004674">
    <property type="term" value="F:protein serine/threonine kinase activity"/>
    <property type="evidence" value="ECO:0007669"/>
    <property type="project" value="UniProtKB-KW"/>
</dbReference>
<comment type="catalytic activity">
    <reaction evidence="34">
        <text>L-seryl-[protein] + ATP = O-phospho-L-seryl-[protein] + ADP + H(+)</text>
        <dbReference type="Rhea" id="RHEA:17989"/>
        <dbReference type="Rhea" id="RHEA-COMP:9863"/>
        <dbReference type="Rhea" id="RHEA-COMP:11604"/>
        <dbReference type="ChEBI" id="CHEBI:15378"/>
        <dbReference type="ChEBI" id="CHEBI:29999"/>
        <dbReference type="ChEBI" id="CHEBI:30616"/>
        <dbReference type="ChEBI" id="CHEBI:83421"/>
        <dbReference type="ChEBI" id="CHEBI:456216"/>
        <dbReference type="EC" id="2.7.11.1"/>
    </reaction>
</comment>
<evidence type="ECO:0000256" key="26">
    <source>
        <dbReference type="ARBA" id="ARBA00022843"/>
    </source>
</evidence>
<evidence type="ECO:0000256" key="10">
    <source>
        <dbReference type="ARBA" id="ARBA00011903"/>
    </source>
</evidence>
<dbReference type="GO" id="GO:0005912">
    <property type="term" value="C:adherens junction"/>
    <property type="evidence" value="ECO:0007669"/>
    <property type="project" value="UniProtKB-SubCell"/>
</dbReference>
<dbReference type="Pfam" id="PF22931">
    <property type="entry name" value="SAM_TNK"/>
    <property type="match status" value="1"/>
</dbReference>
<dbReference type="Pfam" id="PF07714">
    <property type="entry name" value="PK_Tyr_Ser-Thr"/>
    <property type="match status" value="1"/>
</dbReference>
<dbReference type="EC" id="2.7.10.2" evidence="10"/>
<feature type="region of interest" description="Disordered" evidence="40">
    <location>
        <begin position="1087"/>
        <end position="1108"/>
    </location>
</feature>
<dbReference type="InterPro" id="IPR008266">
    <property type="entry name" value="Tyr_kinase_AS"/>
</dbReference>
<dbReference type="GO" id="GO:0005524">
    <property type="term" value="F:ATP binding"/>
    <property type="evidence" value="ECO:0007669"/>
    <property type="project" value="UniProtKB-UniRule"/>
</dbReference>
<evidence type="ECO:0000256" key="38">
    <source>
        <dbReference type="PROSITE-ProRule" id="PRU00192"/>
    </source>
</evidence>
<evidence type="ECO:0000313" key="45">
    <source>
        <dbReference type="Proteomes" id="UP001347796"/>
    </source>
</evidence>
<dbReference type="FunFam" id="3.30.200.20:FF:000107">
    <property type="entry name" value="Putative activated CDC42 kinase 1"/>
    <property type="match status" value="1"/>
</dbReference>
<evidence type="ECO:0000256" key="37">
    <source>
        <dbReference type="ARBA" id="ARBA00077194"/>
    </source>
</evidence>
<dbReference type="InterPro" id="IPR036028">
    <property type="entry name" value="SH3-like_dom_sf"/>
</dbReference>
<dbReference type="CDD" id="cd14328">
    <property type="entry name" value="UBA_TNK1"/>
    <property type="match status" value="1"/>
</dbReference>
<feature type="compositionally biased region" description="Pro residues" evidence="40">
    <location>
        <begin position="856"/>
        <end position="877"/>
    </location>
</feature>
<evidence type="ECO:0000256" key="32">
    <source>
        <dbReference type="ARBA" id="ARBA00023329"/>
    </source>
</evidence>
<feature type="domain" description="UBA" evidence="43">
    <location>
        <begin position="1152"/>
        <end position="1197"/>
    </location>
</feature>
<keyword evidence="27" id="KW-0965">Cell junction</keyword>
<evidence type="ECO:0000256" key="35">
    <source>
        <dbReference type="ARBA" id="ARBA00060742"/>
    </source>
</evidence>
<evidence type="ECO:0000259" key="41">
    <source>
        <dbReference type="PROSITE" id="PS50002"/>
    </source>
</evidence>
<keyword evidence="14" id="KW-0488">Methylation</keyword>
<evidence type="ECO:0000256" key="18">
    <source>
        <dbReference type="ARBA" id="ARBA00022583"/>
    </source>
</evidence>
<keyword evidence="29" id="KW-0829">Tyrosine-protein kinase</keyword>
<dbReference type="InterPro" id="IPR011009">
    <property type="entry name" value="Kinase-like_dom_sf"/>
</dbReference>
<feature type="region of interest" description="Disordered" evidence="40">
    <location>
        <begin position="838"/>
        <end position="877"/>
    </location>
</feature>
<evidence type="ECO:0000256" key="11">
    <source>
        <dbReference type="ARBA" id="ARBA00012513"/>
    </source>
</evidence>
<keyword evidence="28" id="KW-0472">Membrane</keyword>
<dbReference type="FunFam" id="4.10.680.10:FF:000001">
    <property type="entry name" value="activated CDC42 kinase 1 isoform X1"/>
    <property type="match status" value="1"/>
</dbReference>
<feature type="compositionally biased region" description="Polar residues" evidence="40">
    <location>
        <begin position="772"/>
        <end position="781"/>
    </location>
</feature>
<dbReference type="InterPro" id="IPR020635">
    <property type="entry name" value="Tyr_kinase_cat_dom"/>
</dbReference>
<evidence type="ECO:0000256" key="24">
    <source>
        <dbReference type="ARBA" id="ARBA00022840"/>
    </source>
</evidence>
<evidence type="ECO:0000256" key="34">
    <source>
        <dbReference type="ARBA" id="ARBA00048679"/>
    </source>
</evidence>
<comment type="caution">
    <text evidence="44">The sequence shown here is derived from an EMBL/GenBank/DDBJ whole genome shotgun (WGS) entry which is preliminary data.</text>
</comment>
<evidence type="ECO:0000256" key="12">
    <source>
        <dbReference type="ARBA" id="ARBA00022443"/>
    </source>
</evidence>
<dbReference type="InterPro" id="IPR015940">
    <property type="entry name" value="UBA"/>
</dbReference>
<evidence type="ECO:0000256" key="25">
    <source>
        <dbReference type="ARBA" id="ARBA00022842"/>
    </source>
</evidence>
<dbReference type="GO" id="GO:0046872">
    <property type="term" value="F:metal ion binding"/>
    <property type="evidence" value="ECO:0007669"/>
    <property type="project" value="UniProtKB-KW"/>
</dbReference>
<keyword evidence="12 38" id="KW-0728">SH3 domain</keyword>
<keyword evidence="23" id="KW-0418">Kinase</keyword>
<dbReference type="InterPro" id="IPR037085">
    <property type="entry name" value="Cdc42-bd-like_dom_sf"/>
</dbReference>
<dbReference type="AlphaFoldDB" id="A0AAN8JKS9"/>
<dbReference type="InterPro" id="IPR055175">
    <property type="entry name" value="ACK/TNK-like_SAM"/>
</dbReference>
<evidence type="ECO:0000256" key="29">
    <source>
        <dbReference type="ARBA" id="ARBA00023137"/>
    </source>
</evidence>
<keyword evidence="30" id="KW-0168">Coated pit</keyword>
<dbReference type="PRINTS" id="PR00109">
    <property type="entry name" value="TYRKINASE"/>
</dbReference>
<keyword evidence="45" id="KW-1185">Reference proteome</keyword>
<accession>A0AAN8JKS9</accession>
<evidence type="ECO:0000256" key="3">
    <source>
        <dbReference type="ARBA" id="ARBA00004132"/>
    </source>
</evidence>
<evidence type="ECO:0000313" key="44">
    <source>
        <dbReference type="EMBL" id="KAK6177399.1"/>
    </source>
</evidence>
<dbReference type="GO" id="GO:0005829">
    <property type="term" value="C:cytosol"/>
    <property type="evidence" value="ECO:0007669"/>
    <property type="project" value="UniProtKB-SubCell"/>
</dbReference>
<keyword evidence="22" id="KW-0967">Endosome</keyword>
<evidence type="ECO:0000256" key="4">
    <source>
        <dbReference type="ARBA" id="ARBA00004177"/>
    </source>
</evidence>
<evidence type="ECO:0000256" key="20">
    <source>
        <dbReference type="ARBA" id="ARBA00022723"/>
    </source>
</evidence>
<comment type="subcellular location">
    <subcellularLocation>
        <location evidence="8">Cell junction</location>
        <location evidence="8">Adherens junction</location>
    </subcellularLocation>
    <subcellularLocation>
        <location evidence="6">Cell membrane</location>
    </subcellularLocation>
    <subcellularLocation>
        <location evidence="7">Cytoplasm</location>
        <location evidence="7">Cytosol</location>
    </subcellularLocation>
    <subcellularLocation>
        <location evidence="5">Cytoplasmic vesicle membrane</location>
        <topology evidence="5">Peripheral membrane protein</topology>
        <orientation evidence="5">Cytoplasmic side</orientation>
    </subcellularLocation>
    <subcellularLocation>
        <location evidence="3">Cytoplasmic vesicle</location>
        <location evidence="3">Clathrin-coated vesicle</location>
    </subcellularLocation>
    <subcellularLocation>
        <location evidence="4">Endosome</location>
    </subcellularLocation>
    <subcellularLocation>
        <location evidence="9">Membrane</location>
        <location evidence="9">Clathrin-coated pit</location>
    </subcellularLocation>
    <subcellularLocation>
        <location evidence="2">Nucleus</location>
    </subcellularLocation>
</comment>
<keyword evidence="32" id="KW-0968">Cytoplasmic vesicle</keyword>
<feature type="domain" description="Protein kinase" evidence="42">
    <location>
        <begin position="118"/>
        <end position="377"/>
    </location>
</feature>
<dbReference type="PANTHER" id="PTHR24418">
    <property type="entry name" value="TYROSINE-PROTEIN KINASE"/>
    <property type="match status" value="1"/>
</dbReference>
<evidence type="ECO:0000256" key="7">
    <source>
        <dbReference type="ARBA" id="ARBA00004514"/>
    </source>
</evidence>
<dbReference type="CDD" id="cd09539">
    <property type="entry name" value="SAM_TNK-like"/>
    <property type="match status" value="1"/>
</dbReference>
<dbReference type="GO" id="GO:0004715">
    <property type="term" value="F:non-membrane spanning protein tyrosine kinase activity"/>
    <property type="evidence" value="ECO:0007669"/>
    <property type="project" value="UniProtKB-EC"/>
</dbReference>
<evidence type="ECO:0000256" key="16">
    <source>
        <dbReference type="ARBA" id="ARBA00022527"/>
    </source>
</evidence>
<dbReference type="InterPro" id="IPR001245">
    <property type="entry name" value="Ser-Thr/Tyr_kinase_cat_dom"/>
</dbReference>
<evidence type="ECO:0000256" key="27">
    <source>
        <dbReference type="ARBA" id="ARBA00022949"/>
    </source>
</evidence>
<evidence type="ECO:0000256" key="21">
    <source>
        <dbReference type="ARBA" id="ARBA00022741"/>
    </source>
</evidence>
<evidence type="ECO:0000256" key="17">
    <source>
        <dbReference type="ARBA" id="ARBA00022553"/>
    </source>
</evidence>
<dbReference type="PROSITE" id="PS50011">
    <property type="entry name" value="PROTEIN_KINASE_DOM"/>
    <property type="match status" value="1"/>
</dbReference>
<keyword evidence="19" id="KW-0808">Transferase</keyword>
<evidence type="ECO:0000256" key="33">
    <source>
        <dbReference type="ARBA" id="ARBA00047899"/>
    </source>
</evidence>
<dbReference type="CDD" id="cd05040">
    <property type="entry name" value="PTKc_Ack_like"/>
    <property type="match status" value="1"/>
</dbReference>
<keyword evidence="17" id="KW-0597">Phosphoprotein</keyword>
<dbReference type="Gene3D" id="3.30.200.20">
    <property type="entry name" value="Phosphorylase Kinase, domain 1"/>
    <property type="match status" value="1"/>
</dbReference>
<name>A0AAN8JKS9_PATCE</name>
<sequence length="1208" mass="135620">MSDGGEDEGQEWLYELLAEVQLEKFFSKLRDDLQVTRLTHFDYVKVEDLEKIGMGKPAVRRLMDAIKKKKSIKKKGILDKFLPGTKTIEKTSTRKLSTSSSAKSNEQSLTCLIDQKYLYIYGKLGNGSFGVVRKGEWVTNSQSKKDVAIKILKNDVLAQPGAFEDFVKEVNAMHTLNHVNLIRLYGVVLSSPLMMVTELAEHGALLNKLREDGQKILICTLIDYAIQIANGMSYLENKRFIHRDLACRNVLLSAHDKIKIGDFGLMRALPSQEDHYVMSEHKKVPFAWCAPESLKSRQFSHATDMWMFGVTLWEMFTYGQEPWMGLNGSQILQKIDVDGDRLPEPNYAPSAIYQLMTQCWAAKPQDRPSFILMKDYLCEVQPPEVKSLHNFQEKDKLKIEEGDHIVIISGKPENYWWKGQNKRTTEIGMFPRQLVDPLRKRASQDISKPLKNSFIHAGHGDVFGKTWGDPSTIDEVYLRNPMDPPDISGDANAGLEEKLQIINNKKEAMDVKQFNYSKLKSEAPHKTPKSPKSPSKKRQHSHKATPLAAVTGNQRPPPPRNLRASTKSTRSLDDRPLIDLSEEVEDSKAKTNNMKTTHSTLSLFDSLLSTSNATQYGNVGLPKPLLTDGPADPFEVNQSYKMTSSASSAYSSSSEGSWHTTTNQNITTSHFTQDATWPRSKFDHPDFNSRVRVLPTNVESRTHTVHKPITNIPKEPFGASVSNNSNGSIYYSVPPSEDDLYSKTQSNVLSRPPFPTADVITKNESRVVHSFNKTSVSNNRSQLPLQVKLPPPKKSDSDKTSKAFDWINDELSHFALSRAKTDETPSPKSAIQKAAETLPLYDQVPKEDSPCLPLYDDPPPLPKFDDPPSLPPPYGDPPPLTKFDESVSYPLYDDPPAMPTYDEVPTETQNGTNVNYSDNMSSTTKSYDSFDSDFDEDEVDHGVVAMAEVPGVCPPPLPPRDYEESHKRHLPKIYPMVKDGKQLSHTHYFLIPERENQRQKSPQQPAVTVEVKPFHIETGKTVRCPNPVRNSTYQNVNLTAASSYISKSSENLTDSGSYRSRPSQNQSMDSGISASQSLGVDARYYHRQVSEPSSRSQSGMPVSPARECRTLQNNKTNFMSSSPRDRIATVQSSVIGVTDEESHAALCHCHWDVSEAIKYLKVEQLFRLGLAPRPHCEQLLETLHWNLELASSVLLDKFSGQVSIESAV</sequence>
<evidence type="ECO:0000256" key="40">
    <source>
        <dbReference type="SAM" id="MobiDB-lite"/>
    </source>
</evidence>
<dbReference type="InterPro" id="IPR050198">
    <property type="entry name" value="Non-receptor_tyrosine_kinases"/>
</dbReference>
<evidence type="ECO:0000256" key="8">
    <source>
        <dbReference type="ARBA" id="ARBA00004536"/>
    </source>
</evidence>
<dbReference type="SUPFAM" id="SSF56112">
    <property type="entry name" value="Protein kinase-like (PK-like)"/>
    <property type="match status" value="1"/>
</dbReference>
<dbReference type="Gene3D" id="1.10.510.10">
    <property type="entry name" value="Transferase(Phosphotransferase) domain 1"/>
    <property type="match status" value="1"/>
</dbReference>
<keyword evidence="24 39" id="KW-0067">ATP-binding</keyword>
<evidence type="ECO:0000256" key="9">
    <source>
        <dbReference type="ARBA" id="ARBA00004600"/>
    </source>
</evidence>
<feature type="compositionally biased region" description="Polar residues" evidence="40">
    <location>
        <begin position="1090"/>
        <end position="1100"/>
    </location>
</feature>
<comment type="catalytic activity">
    <reaction evidence="33">
        <text>L-threonyl-[protein] + ATP = O-phospho-L-threonyl-[protein] + ADP + H(+)</text>
        <dbReference type="Rhea" id="RHEA:46608"/>
        <dbReference type="Rhea" id="RHEA-COMP:11060"/>
        <dbReference type="Rhea" id="RHEA-COMP:11605"/>
        <dbReference type="ChEBI" id="CHEBI:15378"/>
        <dbReference type="ChEBI" id="CHEBI:30013"/>
        <dbReference type="ChEBI" id="CHEBI:30616"/>
        <dbReference type="ChEBI" id="CHEBI:61977"/>
        <dbReference type="ChEBI" id="CHEBI:456216"/>
        <dbReference type="EC" id="2.7.11.1"/>
    </reaction>
</comment>
<evidence type="ECO:0000256" key="36">
    <source>
        <dbReference type="ARBA" id="ARBA00072244"/>
    </source>
</evidence>